<dbReference type="Proteomes" id="UP000305524">
    <property type="component" value="Unassembled WGS sequence"/>
</dbReference>
<comment type="caution">
    <text evidence="3">The sequence shown here is derived from an EMBL/GenBank/DDBJ whole genome shotgun (WGS) entry which is preliminary data.</text>
</comment>
<accession>A0A4U2ZKU1</accession>
<dbReference type="EMBL" id="SZOD01001574">
    <property type="protein sequence ID" value="TKI74251.1"/>
    <property type="molecule type" value="Genomic_DNA"/>
</dbReference>
<proteinExistence type="predicted"/>
<reference evidence="3 4" key="1">
    <citation type="journal article" date="2019" name="Environ. Microbiol.">
        <title>An active ?-lactamase is a part of an orchestrated cell wall stress resistance network of Bacillus subtilis and related rhizosphere species.</title>
        <authorList>
            <person name="Bucher T."/>
            <person name="Keren-Paz A."/>
            <person name="Hausser J."/>
            <person name="Olender T."/>
            <person name="Cytryn E."/>
            <person name="Kolodkin-Gal I."/>
        </authorList>
    </citation>
    <scope>NUCLEOTIDE SEQUENCE [LARGE SCALE GENOMIC DNA]</scope>
    <source>
        <strain evidence="3 4">I186</strain>
    </source>
</reference>
<dbReference type="GO" id="GO:0003677">
    <property type="term" value="F:DNA binding"/>
    <property type="evidence" value="ECO:0007669"/>
    <property type="project" value="UniProtKB-KW"/>
</dbReference>
<name>A0A4U2ZKU1_BACMY</name>
<evidence type="ECO:0000313" key="3">
    <source>
        <dbReference type="EMBL" id="TKI74251.1"/>
    </source>
</evidence>
<dbReference type="RefSeq" id="WP_137059825.1">
    <property type="nucleotide sequence ID" value="NZ_SZOD01001574.1"/>
</dbReference>
<evidence type="ECO:0000259" key="2">
    <source>
        <dbReference type="Pfam" id="PF00440"/>
    </source>
</evidence>
<organism evidence="3 4">
    <name type="scientific">Bacillus mycoides</name>
    <dbReference type="NCBI Taxonomy" id="1405"/>
    <lineage>
        <taxon>Bacteria</taxon>
        <taxon>Bacillati</taxon>
        <taxon>Bacillota</taxon>
        <taxon>Bacilli</taxon>
        <taxon>Bacillales</taxon>
        <taxon>Bacillaceae</taxon>
        <taxon>Bacillus</taxon>
        <taxon>Bacillus cereus group</taxon>
    </lineage>
</organism>
<dbReference type="Gene3D" id="1.10.357.10">
    <property type="entry name" value="Tetracycline Repressor, domain 2"/>
    <property type="match status" value="1"/>
</dbReference>
<keyword evidence="1" id="KW-0238">DNA-binding</keyword>
<dbReference type="SUPFAM" id="SSF46689">
    <property type="entry name" value="Homeodomain-like"/>
    <property type="match status" value="1"/>
</dbReference>
<dbReference type="AlphaFoldDB" id="A0A4U2ZKU1"/>
<dbReference type="InterPro" id="IPR001647">
    <property type="entry name" value="HTH_TetR"/>
</dbReference>
<protein>
    <submittedName>
        <fullName evidence="3">Helix-turn-helix transcriptional regulator</fullName>
    </submittedName>
</protein>
<evidence type="ECO:0000256" key="1">
    <source>
        <dbReference type="ARBA" id="ARBA00023125"/>
    </source>
</evidence>
<evidence type="ECO:0000313" key="4">
    <source>
        <dbReference type="Proteomes" id="UP000305524"/>
    </source>
</evidence>
<feature type="domain" description="HTH tetR-type" evidence="2">
    <location>
        <begin position="17"/>
        <end position="38"/>
    </location>
</feature>
<feature type="non-terminal residue" evidence="3">
    <location>
        <position position="39"/>
    </location>
</feature>
<gene>
    <name evidence="3" type="ORF">FC701_36435</name>
</gene>
<sequence>MLRETRKKELKELIFLKAVQLFQERGYENVTVQDITTAC</sequence>
<dbReference type="InterPro" id="IPR009057">
    <property type="entry name" value="Homeodomain-like_sf"/>
</dbReference>
<dbReference type="Pfam" id="PF00440">
    <property type="entry name" value="TetR_N"/>
    <property type="match status" value="1"/>
</dbReference>